<accession>A0ABD0X8U1</accession>
<dbReference type="EMBL" id="JAGEUA010000003">
    <property type="protein sequence ID" value="KAL0994519.1"/>
    <property type="molecule type" value="Genomic_DNA"/>
</dbReference>
<protein>
    <submittedName>
        <fullName evidence="1">Uncharacterized protein</fullName>
    </submittedName>
</protein>
<comment type="caution">
    <text evidence="1">The sequence shown here is derived from an EMBL/GenBank/DDBJ whole genome shotgun (WGS) entry which is preliminary data.</text>
</comment>
<gene>
    <name evidence="1" type="ORF">UPYG_G00123360</name>
</gene>
<proteinExistence type="predicted"/>
<sequence>MNGKATNHTSLVIHVLRVKYYLRRQIEAGVQHGDHRQRISRYSSLFVHDSFGSSSRLISFTPCNCIHQPSQGKRYCDEMHNS</sequence>
<organism evidence="1 2">
    <name type="scientific">Umbra pygmaea</name>
    <name type="common">Eastern mudminnow</name>
    <dbReference type="NCBI Taxonomy" id="75934"/>
    <lineage>
        <taxon>Eukaryota</taxon>
        <taxon>Metazoa</taxon>
        <taxon>Chordata</taxon>
        <taxon>Craniata</taxon>
        <taxon>Vertebrata</taxon>
        <taxon>Euteleostomi</taxon>
        <taxon>Actinopterygii</taxon>
        <taxon>Neopterygii</taxon>
        <taxon>Teleostei</taxon>
        <taxon>Protacanthopterygii</taxon>
        <taxon>Esociformes</taxon>
        <taxon>Umbridae</taxon>
        <taxon>Umbra</taxon>
    </lineage>
</organism>
<evidence type="ECO:0000313" key="1">
    <source>
        <dbReference type="EMBL" id="KAL0994519.1"/>
    </source>
</evidence>
<dbReference type="AlphaFoldDB" id="A0ABD0X8U1"/>
<keyword evidence="2" id="KW-1185">Reference proteome</keyword>
<evidence type="ECO:0000313" key="2">
    <source>
        <dbReference type="Proteomes" id="UP001557470"/>
    </source>
</evidence>
<name>A0ABD0X8U1_UMBPY</name>
<reference evidence="1 2" key="1">
    <citation type="submission" date="2024-06" db="EMBL/GenBank/DDBJ databases">
        <authorList>
            <person name="Pan Q."/>
            <person name="Wen M."/>
            <person name="Jouanno E."/>
            <person name="Zahm M."/>
            <person name="Klopp C."/>
            <person name="Cabau C."/>
            <person name="Louis A."/>
            <person name="Berthelot C."/>
            <person name="Parey E."/>
            <person name="Roest Crollius H."/>
            <person name="Montfort J."/>
            <person name="Robinson-Rechavi M."/>
            <person name="Bouchez O."/>
            <person name="Lampietro C."/>
            <person name="Lopez Roques C."/>
            <person name="Donnadieu C."/>
            <person name="Postlethwait J."/>
            <person name="Bobe J."/>
            <person name="Verreycken H."/>
            <person name="Guiguen Y."/>
        </authorList>
    </citation>
    <scope>NUCLEOTIDE SEQUENCE [LARGE SCALE GENOMIC DNA]</scope>
    <source>
        <strain evidence="1">Up_M1</strain>
        <tissue evidence="1">Testis</tissue>
    </source>
</reference>
<dbReference type="Proteomes" id="UP001557470">
    <property type="component" value="Unassembled WGS sequence"/>
</dbReference>